<protein>
    <recommendedName>
        <fullName evidence="3">DZANK-type domain-containing protein</fullName>
    </recommendedName>
</protein>
<dbReference type="Proteomes" id="UP000594464">
    <property type="component" value="Chromosome"/>
</dbReference>
<organism evidence="1 2">
    <name type="scientific">Candidatus Nitrohelix vancouverensis</name>
    <dbReference type="NCBI Taxonomy" id="2705534"/>
    <lineage>
        <taxon>Bacteria</taxon>
        <taxon>Pseudomonadati</taxon>
        <taxon>Nitrospinota/Tectimicrobiota group</taxon>
        <taxon>Nitrospinota</taxon>
        <taxon>Nitrospinia</taxon>
        <taxon>Nitrospinales</taxon>
        <taxon>Nitrospinaceae</taxon>
        <taxon>Candidatus Nitrohelix</taxon>
    </lineage>
</organism>
<sequence>MSIDKCPQCGTANEDKASWCKNCLAIFTPYGSDKELRCPECFHPNSYTDDYCEVCHERLKPGQWE</sequence>
<dbReference type="AlphaFoldDB" id="A0A7T0C2S1"/>
<dbReference type="EMBL" id="CP048620">
    <property type="protein sequence ID" value="QPJ65499.1"/>
    <property type="molecule type" value="Genomic_DNA"/>
</dbReference>
<accession>A0A7T0C2S1</accession>
<evidence type="ECO:0000313" key="2">
    <source>
        <dbReference type="Proteomes" id="UP000594464"/>
    </source>
</evidence>
<gene>
    <name evidence="1" type="ORF">G3M78_08875</name>
</gene>
<name>A0A7T0C2S1_9BACT</name>
<evidence type="ECO:0000313" key="1">
    <source>
        <dbReference type="EMBL" id="QPJ65499.1"/>
    </source>
</evidence>
<reference evidence="2" key="1">
    <citation type="submission" date="2020-02" db="EMBL/GenBank/DDBJ databases">
        <title>Genomic and physiological characterization of two novel Nitrospinaceae genera.</title>
        <authorList>
            <person name="Mueller A.J."/>
            <person name="Jung M.-Y."/>
            <person name="Strachan C.R."/>
            <person name="Herbold C.W."/>
            <person name="Kirkegaard R.H."/>
            <person name="Daims H."/>
        </authorList>
    </citation>
    <scope>NUCLEOTIDE SEQUENCE [LARGE SCALE GENOMIC DNA]</scope>
</reference>
<evidence type="ECO:0008006" key="3">
    <source>
        <dbReference type="Google" id="ProtNLM"/>
    </source>
</evidence>
<proteinExistence type="predicted"/>
<dbReference type="KEGG" id="nva:G3M78_08875"/>